<gene>
    <name evidence="1" type="ORF">pETSU_214</name>
</gene>
<dbReference type="EMBL" id="MK689364">
    <property type="protein sequence ID" value="QBZ70795.1"/>
    <property type="molecule type" value="Genomic_DNA"/>
</dbReference>
<organism evidence="1 2">
    <name type="scientific">Edwardsiella phage pEt-SU</name>
    <dbReference type="NCBI Taxonomy" id="2562142"/>
    <lineage>
        <taxon>Viruses</taxon>
        <taxon>Duplodnaviria</taxon>
        <taxon>Heunggongvirae</taxon>
        <taxon>Uroviricota</taxon>
        <taxon>Caudoviricetes</taxon>
        <taxon>Chimalliviridae</taxon>
        <taxon>Petsuvirus</taxon>
        <taxon>Petsuvirus pEtSU</taxon>
    </lineage>
</organism>
<name>A0A4D6DWV9_9CAUD</name>
<sequence length="180" mass="20613">MEHKTINRVLIGDDLSPDMIITNNTVINDAVDDKPIWKGDCEIRFYLGGRPVILHNDTSSDDNKGSLKEYRRKLELIRDMTAEVLAWSKEKPSEGFLLREFLNPLDTAQQRLFGGTLMIHYSPYFKMVTFDIADCSNKLRRSYNDKNFPQFANHVINIINESLADMTILEGKLNGITSNT</sequence>
<proteinExistence type="predicted"/>
<evidence type="ECO:0000313" key="1">
    <source>
        <dbReference type="EMBL" id="QBZ70795.1"/>
    </source>
</evidence>
<evidence type="ECO:0000313" key="2">
    <source>
        <dbReference type="Proteomes" id="UP000297195"/>
    </source>
</evidence>
<keyword evidence="2" id="KW-1185">Reference proteome</keyword>
<accession>A0A4D6DWV9</accession>
<reference evidence="1 2" key="1">
    <citation type="submission" date="2019-03" db="EMBL/GenBank/DDBJ databases">
        <authorList>
            <person name="Kim S.G."/>
            <person name="Park S.C."/>
        </authorList>
    </citation>
    <scope>NUCLEOTIDE SEQUENCE [LARGE SCALE GENOMIC DNA]</scope>
</reference>
<protein>
    <submittedName>
        <fullName evidence="1">Uncharacterized protein</fullName>
    </submittedName>
</protein>
<dbReference type="Proteomes" id="UP000297195">
    <property type="component" value="Segment"/>
</dbReference>